<dbReference type="EMBL" id="CAXHTB010000019">
    <property type="protein sequence ID" value="CAL0326451.1"/>
    <property type="molecule type" value="Genomic_DNA"/>
</dbReference>
<evidence type="ECO:0000313" key="2">
    <source>
        <dbReference type="EMBL" id="CAL0326451.1"/>
    </source>
</evidence>
<gene>
    <name evidence="2" type="ORF">LLUT_LOCUS27511</name>
</gene>
<evidence type="ECO:0000256" key="1">
    <source>
        <dbReference type="SAM" id="SignalP"/>
    </source>
</evidence>
<keyword evidence="1" id="KW-0732">Signal</keyword>
<dbReference type="PANTHER" id="PTHR32467">
    <property type="entry name" value="AP2-LIKE ETHYLENE-RESPONSIVE TRANSCRIPTION FACTOR"/>
    <property type="match status" value="1"/>
</dbReference>
<feature type="signal peptide" evidence="1">
    <location>
        <begin position="1"/>
        <end position="23"/>
    </location>
</feature>
<name>A0AAV1XXN1_LUPLU</name>
<proteinExistence type="predicted"/>
<dbReference type="AlphaFoldDB" id="A0AAV1XXN1"/>
<evidence type="ECO:0000313" key="3">
    <source>
        <dbReference type="Proteomes" id="UP001497480"/>
    </source>
</evidence>
<accession>A0AAV1XXN1</accession>
<sequence length="119" mass="13811">MFIFVSLYIAYDIAVIQFRGVEADINFNIEDYEEDMKQMSNLTKVEFVHVLRRQSTGFARLSSKYKVLNMYTFCSSSSSRYTNYSYVPKKMISQIVYGFTKALNKPVYEVEATSISGKE</sequence>
<dbReference type="PANTHER" id="PTHR32467:SF142">
    <property type="entry name" value="FLORAL HOMEOTIC PROTEIN APETALA 2"/>
    <property type="match status" value="1"/>
</dbReference>
<protein>
    <submittedName>
        <fullName evidence="2">Uncharacterized protein</fullName>
    </submittedName>
</protein>
<organism evidence="2 3">
    <name type="scientific">Lupinus luteus</name>
    <name type="common">European yellow lupine</name>
    <dbReference type="NCBI Taxonomy" id="3873"/>
    <lineage>
        <taxon>Eukaryota</taxon>
        <taxon>Viridiplantae</taxon>
        <taxon>Streptophyta</taxon>
        <taxon>Embryophyta</taxon>
        <taxon>Tracheophyta</taxon>
        <taxon>Spermatophyta</taxon>
        <taxon>Magnoliopsida</taxon>
        <taxon>eudicotyledons</taxon>
        <taxon>Gunneridae</taxon>
        <taxon>Pentapetalae</taxon>
        <taxon>rosids</taxon>
        <taxon>fabids</taxon>
        <taxon>Fabales</taxon>
        <taxon>Fabaceae</taxon>
        <taxon>Papilionoideae</taxon>
        <taxon>50 kb inversion clade</taxon>
        <taxon>genistoids sensu lato</taxon>
        <taxon>core genistoids</taxon>
        <taxon>Genisteae</taxon>
        <taxon>Lupinus</taxon>
    </lineage>
</organism>
<comment type="caution">
    <text evidence="2">The sequence shown here is derived from an EMBL/GenBank/DDBJ whole genome shotgun (WGS) entry which is preliminary data.</text>
</comment>
<feature type="chain" id="PRO_5043909338" evidence="1">
    <location>
        <begin position="24"/>
        <end position="119"/>
    </location>
</feature>
<keyword evidence="3" id="KW-1185">Reference proteome</keyword>
<reference evidence="2 3" key="1">
    <citation type="submission" date="2024-03" db="EMBL/GenBank/DDBJ databases">
        <authorList>
            <person name="Martinez-Hernandez J."/>
        </authorList>
    </citation>
    <scope>NUCLEOTIDE SEQUENCE [LARGE SCALE GENOMIC DNA]</scope>
</reference>
<dbReference type="Proteomes" id="UP001497480">
    <property type="component" value="Unassembled WGS sequence"/>
</dbReference>